<comment type="similarity">
    <text evidence="1">Belongs to the YciI family.</text>
</comment>
<accession>A0ABV5IPE9</accession>
<comment type="caution">
    <text evidence="3">The sequence shown here is derived from an EMBL/GenBank/DDBJ whole genome shotgun (WGS) entry which is preliminary data.</text>
</comment>
<dbReference type="Gene3D" id="3.30.70.1060">
    <property type="entry name" value="Dimeric alpha+beta barrel"/>
    <property type="match status" value="1"/>
</dbReference>
<keyword evidence="4" id="KW-1185">Reference proteome</keyword>
<dbReference type="Pfam" id="PF03795">
    <property type="entry name" value="YCII"/>
    <property type="match status" value="1"/>
</dbReference>
<dbReference type="EMBL" id="JBHMEI010000037">
    <property type="protein sequence ID" value="MFB9206386.1"/>
    <property type="molecule type" value="Genomic_DNA"/>
</dbReference>
<feature type="domain" description="YCII-related" evidence="2">
    <location>
        <begin position="1"/>
        <end position="114"/>
    </location>
</feature>
<evidence type="ECO:0000256" key="1">
    <source>
        <dbReference type="ARBA" id="ARBA00007689"/>
    </source>
</evidence>
<dbReference type="RefSeq" id="WP_125644348.1">
    <property type="nucleotide sequence ID" value="NZ_BMRC01000017.1"/>
</dbReference>
<name>A0ABV5IPE9_9ACTN</name>
<dbReference type="InterPro" id="IPR005545">
    <property type="entry name" value="YCII"/>
</dbReference>
<dbReference type="Proteomes" id="UP001589647">
    <property type="component" value="Unassembled WGS sequence"/>
</dbReference>
<proteinExistence type="inferred from homology"/>
<dbReference type="PANTHER" id="PTHR35174">
    <property type="entry name" value="BLL7171 PROTEIN-RELATED"/>
    <property type="match status" value="1"/>
</dbReference>
<reference evidence="3 4" key="1">
    <citation type="submission" date="2024-09" db="EMBL/GenBank/DDBJ databases">
        <authorList>
            <person name="Sun Q."/>
            <person name="Mori K."/>
        </authorList>
    </citation>
    <scope>NUCLEOTIDE SEQUENCE [LARGE SCALE GENOMIC DNA]</scope>
    <source>
        <strain evidence="3 4">CCM 3426</strain>
    </source>
</reference>
<organism evidence="3 4">
    <name type="scientific">Nonomuraea spiralis</name>
    <dbReference type="NCBI Taxonomy" id="46182"/>
    <lineage>
        <taxon>Bacteria</taxon>
        <taxon>Bacillati</taxon>
        <taxon>Actinomycetota</taxon>
        <taxon>Actinomycetes</taxon>
        <taxon>Streptosporangiales</taxon>
        <taxon>Streptosporangiaceae</taxon>
        <taxon>Nonomuraea</taxon>
    </lineage>
</organism>
<evidence type="ECO:0000313" key="4">
    <source>
        <dbReference type="Proteomes" id="UP001589647"/>
    </source>
</evidence>
<dbReference type="SUPFAM" id="SSF54909">
    <property type="entry name" value="Dimeric alpha+beta barrel"/>
    <property type="match status" value="1"/>
</dbReference>
<dbReference type="PANTHER" id="PTHR35174:SF3">
    <property type="entry name" value="BLL7171 PROTEIN"/>
    <property type="match status" value="1"/>
</dbReference>
<gene>
    <name evidence="3" type="ORF">ACFFV7_34680</name>
</gene>
<sequence length="122" mass="13435">MKFLLIMQINQQVMDTLTEEQRDLIQNGHGAFMKTIQESGEMIGTQALGDPSTSAVVRTRNGLPAVTDGPYLEAKEYMGGYYMVDCESRERAIELAGMIPDSQIEGLAIEVRPVMFTAGADM</sequence>
<evidence type="ECO:0000259" key="2">
    <source>
        <dbReference type="Pfam" id="PF03795"/>
    </source>
</evidence>
<evidence type="ECO:0000313" key="3">
    <source>
        <dbReference type="EMBL" id="MFB9206386.1"/>
    </source>
</evidence>
<dbReference type="InterPro" id="IPR011008">
    <property type="entry name" value="Dimeric_a/b-barrel"/>
</dbReference>
<protein>
    <submittedName>
        <fullName evidence="3">YciI family protein</fullName>
    </submittedName>
</protein>